<dbReference type="InterPro" id="IPR038354">
    <property type="entry name" value="VKOR_sf"/>
</dbReference>
<dbReference type="GO" id="GO:0042373">
    <property type="term" value="P:vitamin K metabolic process"/>
    <property type="evidence" value="ECO:0007669"/>
    <property type="project" value="InterPro"/>
</dbReference>
<evidence type="ECO:0000256" key="12">
    <source>
        <dbReference type="SAM" id="Phobius"/>
    </source>
</evidence>
<evidence type="ECO:0000256" key="1">
    <source>
        <dbReference type="ARBA" id="ARBA00004477"/>
    </source>
</evidence>
<evidence type="ECO:0000259" key="13">
    <source>
        <dbReference type="SMART" id="SM00756"/>
    </source>
</evidence>
<keyword evidence="6" id="KW-0256">Endoplasmic reticulum</keyword>
<feature type="transmembrane region" description="Helical" evidence="12">
    <location>
        <begin position="12"/>
        <end position="30"/>
    </location>
</feature>
<comment type="subcellular location">
    <subcellularLocation>
        <location evidence="1">Endoplasmic reticulum membrane</location>
        <topology evidence="1">Multi-pass membrane protein</topology>
    </subcellularLocation>
</comment>
<feature type="transmembrane region" description="Helical" evidence="12">
    <location>
        <begin position="123"/>
        <end position="146"/>
    </location>
</feature>
<evidence type="ECO:0000256" key="8">
    <source>
        <dbReference type="ARBA" id="ARBA00023002"/>
    </source>
</evidence>
<keyword evidence="4 12" id="KW-0812">Transmembrane</keyword>
<keyword evidence="10" id="KW-1015">Disulfide bond</keyword>
<feature type="transmembrane region" description="Helical" evidence="12">
    <location>
        <begin position="98"/>
        <end position="117"/>
    </location>
</feature>
<dbReference type="PANTHER" id="PTHR14519:SF8">
    <property type="entry name" value="VITAMIN K EPOXIDE REDUCTASE COMPLEX SUBUNIT 1"/>
    <property type="match status" value="1"/>
</dbReference>
<evidence type="ECO:0000256" key="9">
    <source>
        <dbReference type="ARBA" id="ARBA00023136"/>
    </source>
</evidence>
<dbReference type="Proteomes" id="UP001153737">
    <property type="component" value="Chromosome 1"/>
</dbReference>
<keyword evidence="11" id="KW-0676">Redox-active center</keyword>
<evidence type="ECO:0000256" key="7">
    <source>
        <dbReference type="ARBA" id="ARBA00022989"/>
    </source>
</evidence>
<evidence type="ECO:0000313" key="14">
    <source>
        <dbReference type="EMBL" id="CAH1116340.1"/>
    </source>
</evidence>
<dbReference type="GO" id="GO:0047057">
    <property type="term" value="F:vitamin-K-epoxide reductase (warfarin-sensitive) activity"/>
    <property type="evidence" value="ECO:0007669"/>
    <property type="project" value="UniProtKB-EC"/>
</dbReference>
<organism evidence="14 15">
    <name type="scientific">Phaedon cochleariae</name>
    <name type="common">Mustard beetle</name>
    <dbReference type="NCBI Taxonomy" id="80249"/>
    <lineage>
        <taxon>Eukaryota</taxon>
        <taxon>Metazoa</taxon>
        <taxon>Ecdysozoa</taxon>
        <taxon>Arthropoda</taxon>
        <taxon>Hexapoda</taxon>
        <taxon>Insecta</taxon>
        <taxon>Pterygota</taxon>
        <taxon>Neoptera</taxon>
        <taxon>Endopterygota</taxon>
        <taxon>Coleoptera</taxon>
        <taxon>Polyphaga</taxon>
        <taxon>Cucujiformia</taxon>
        <taxon>Chrysomeloidea</taxon>
        <taxon>Chrysomelidae</taxon>
        <taxon>Chrysomelinae</taxon>
        <taxon>Chrysomelini</taxon>
        <taxon>Phaedon</taxon>
    </lineage>
</organism>
<sequence length="169" mass="19014">MWILSLPRVNSLLTLTCLVGLGLSLYAYIIEIQVEQDDTYAPMCDINAHVSCSKAFKSEYGKGFGVFGKDSPLYKPNSLFGIMFYSMNAILALSNSRFITMVTLVGVALSNVLSLYFAYILYFILYDLCVVCVSIYVINVINLILIRLKLKSINAIEEKYSTVTQKKRN</sequence>
<dbReference type="AlphaFoldDB" id="A0A9P0GJU9"/>
<dbReference type="SMART" id="SM00756">
    <property type="entry name" value="VKc"/>
    <property type="match status" value="1"/>
</dbReference>
<reference evidence="14" key="2">
    <citation type="submission" date="2022-10" db="EMBL/GenBank/DDBJ databases">
        <authorList>
            <consortium name="ENA_rothamsted_submissions"/>
            <consortium name="culmorum"/>
            <person name="King R."/>
        </authorList>
    </citation>
    <scope>NUCLEOTIDE SEQUENCE</scope>
</reference>
<dbReference type="InterPro" id="IPR012932">
    <property type="entry name" value="VKOR"/>
</dbReference>
<dbReference type="OrthoDB" id="17010at2759"/>
<feature type="transmembrane region" description="Helical" evidence="12">
    <location>
        <begin position="73"/>
        <end position="91"/>
    </location>
</feature>
<gene>
    <name evidence="14" type="ORF">PHAECO_LOCUS641</name>
</gene>
<evidence type="ECO:0000256" key="5">
    <source>
        <dbReference type="ARBA" id="ARBA00022719"/>
    </source>
</evidence>
<keyword evidence="15" id="KW-1185">Reference proteome</keyword>
<proteinExistence type="inferred from homology"/>
<dbReference type="GO" id="GO:0005789">
    <property type="term" value="C:endoplasmic reticulum membrane"/>
    <property type="evidence" value="ECO:0007669"/>
    <property type="project" value="UniProtKB-SubCell"/>
</dbReference>
<dbReference type="Pfam" id="PF07884">
    <property type="entry name" value="VKOR"/>
    <property type="match status" value="1"/>
</dbReference>
<keyword evidence="7 12" id="KW-1133">Transmembrane helix</keyword>
<dbReference type="EMBL" id="OU896707">
    <property type="protein sequence ID" value="CAH1116340.1"/>
    <property type="molecule type" value="Genomic_DNA"/>
</dbReference>
<dbReference type="EC" id="1.17.4.4" evidence="3"/>
<feature type="domain" description="Vitamin K epoxide reductase" evidence="13">
    <location>
        <begin position="7"/>
        <end position="150"/>
    </location>
</feature>
<evidence type="ECO:0000256" key="10">
    <source>
        <dbReference type="ARBA" id="ARBA00023157"/>
    </source>
</evidence>
<evidence type="ECO:0000256" key="3">
    <source>
        <dbReference type="ARBA" id="ARBA00012278"/>
    </source>
</evidence>
<keyword evidence="9 12" id="KW-0472">Membrane</keyword>
<dbReference type="GO" id="GO:0048038">
    <property type="term" value="F:quinone binding"/>
    <property type="evidence" value="ECO:0007669"/>
    <property type="project" value="UniProtKB-KW"/>
</dbReference>
<evidence type="ECO:0000256" key="2">
    <source>
        <dbReference type="ARBA" id="ARBA00006214"/>
    </source>
</evidence>
<evidence type="ECO:0000256" key="6">
    <source>
        <dbReference type="ARBA" id="ARBA00022824"/>
    </source>
</evidence>
<name>A0A9P0GJU9_PHACE</name>
<evidence type="ECO:0000256" key="4">
    <source>
        <dbReference type="ARBA" id="ARBA00022692"/>
    </source>
</evidence>
<reference evidence="14" key="1">
    <citation type="submission" date="2022-01" db="EMBL/GenBank/DDBJ databases">
        <authorList>
            <person name="King R."/>
        </authorList>
    </citation>
    <scope>NUCLEOTIDE SEQUENCE</scope>
</reference>
<dbReference type="PANTHER" id="PTHR14519">
    <property type="entry name" value="VITAMIN K EPOXIDE REDUCTASE COMPLEX, SUBUNIT 1"/>
    <property type="match status" value="1"/>
</dbReference>
<dbReference type="CDD" id="cd12917">
    <property type="entry name" value="VKOR_euk"/>
    <property type="match status" value="1"/>
</dbReference>
<keyword evidence="8" id="KW-0560">Oxidoreductase</keyword>
<evidence type="ECO:0000313" key="15">
    <source>
        <dbReference type="Proteomes" id="UP001153737"/>
    </source>
</evidence>
<evidence type="ECO:0000256" key="11">
    <source>
        <dbReference type="ARBA" id="ARBA00023284"/>
    </source>
</evidence>
<dbReference type="Gene3D" id="1.20.1440.130">
    <property type="entry name" value="VKOR domain"/>
    <property type="match status" value="1"/>
</dbReference>
<keyword evidence="5" id="KW-0874">Quinone</keyword>
<protein>
    <recommendedName>
        <fullName evidence="3">vitamin-K-epoxide reductase (warfarin-sensitive)</fullName>
        <ecNumber evidence="3">1.17.4.4</ecNumber>
    </recommendedName>
</protein>
<comment type="similarity">
    <text evidence="2">Belongs to the VKOR family.</text>
</comment>
<dbReference type="InterPro" id="IPR042406">
    <property type="entry name" value="VKORC1/VKORC1L1"/>
</dbReference>
<accession>A0A9P0GJU9</accession>